<dbReference type="Gene3D" id="2.40.50.140">
    <property type="entry name" value="Nucleic acid-binding proteins"/>
    <property type="match status" value="1"/>
</dbReference>
<gene>
    <name evidence="4" type="primary">MCM7</name>
</gene>
<evidence type="ECO:0000256" key="1">
    <source>
        <dbReference type="ARBA" id="ARBA00022741"/>
    </source>
</evidence>
<dbReference type="InterPro" id="IPR033762">
    <property type="entry name" value="MCM_OB"/>
</dbReference>
<dbReference type="InterPro" id="IPR027417">
    <property type="entry name" value="P-loop_NTPase"/>
</dbReference>
<dbReference type="SMART" id="SM00350">
    <property type="entry name" value="MCM"/>
    <property type="match status" value="1"/>
</dbReference>
<evidence type="ECO:0000313" key="4">
    <source>
        <dbReference type="EMBL" id="AGW82546.1"/>
    </source>
</evidence>
<evidence type="ECO:0000256" key="2">
    <source>
        <dbReference type="ARBA" id="ARBA00022840"/>
    </source>
</evidence>
<sequence>VTGRGYTPLGVCVSEGCKGRGRMHGQTRGSRMERFQEIRVQETSGQVCAGDIPRIVRVECSESSTRRARAGGEVEVWGVYLPVPYDGWRGVRAGLVADVYIEAMEIRQVGVLGVDEDGEEEGEEGGDVLDEMARQVAPEIYGHVAVKKALVLQMVGAAHKTVGDDGMRVRGDIHVCLVGDPGTAKSQLLKSVTKLAGRAVYTTGRGSSGVGLTASV</sequence>
<feature type="domain" description="MCM C-terminal AAA(+) ATPase" evidence="3">
    <location>
        <begin position="128"/>
        <end position="216"/>
    </location>
</feature>
<dbReference type="EMBL" id="KC297604">
    <property type="protein sequence ID" value="AGW82546.1"/>
    <property type="molecule type" value="Genomic_DNA"/>
</dbReference>
<dbReference type="PROSITE" id="PS50051">
    <property type="entry name" value="MCM_2"/>
    <property type="match status" value="1"/>
</dbReference>
<feature type="non-terminal residue" evidence="4">
    <location>
        <position position="216"/>
    </location>
</feature>
<keyword evidence="2" id="KW-0067">ATP-binding</keyword>
<keyword evidence="1" id="KW-0547">Nucleotide-binding</keyword>
<protein>
    <submittedName>
        <fullName evidence="4">DNA replication licensing factor</fullName>
    </submittedName>
</protein>
<dbReference type="InterPro" id="IPR001208">
    <property type="entry name" value="MCM_dom"/>
</dbReference>
<dbReference type="GO" id="GO:0006279">
    <property type="term" value="P:premeiotic DNA replication"/>
    <property type="evidence" value="ECO:0007669"/>
    <property type="project" value="UniProtKB-ARBA"/>
</dbReference>
<dbReference type="PANTHER" id="PTHR11630:SF26">
    <property type="entry name" value="DNA REPLICATION LICENSING FACTOR MCM7"/>
    <property type="match status" value="1"/>
</dbReference>
<dbReference type="GO" id="GO:0042555">
    <property type="term" value="C:MCM complex"/>
    <property type="evidence" value="ECO:0007669"/>
    <property type="project" value="UniProtKB-ARBA"/>
</dbReference>
<dbReference type="GO" id="GO:0006270">
    <property type="term" value="P:DNA replication initiation"/>
    <property type="evidence" value="ECO:0007669"/>
    <property type="project" value="TreeGrafter"/>
</dbReference>
<proteinExistence type="predicted"/>
<reference evidence="4" key="1">
    <citation type="journal article" date="2013" name="Persoonia">
        <title>Examining new phylogenetic markers to uncover the evolutionary history of early-diverging fungi: comparing MCM7, TSR1 and rRNA genes for single- and multi-gene analyses of the Kickxellomycotina.</title>
        <authorList>
            <person name="Tretter E.D."/>
            <person name="Johnson E.M."/>
            <person name="Wang Y."/>
            <person name="Kandel P."/>
            <person name="White M.M."/>
        </authorList>
    </citation>
    <scope>NUCLEOTIDE SEQUENCE</scope>
</reference>
<name>U3Q191_9FUNG</name>
<dbReference type="Pfam" id="PF00493">
    <property type="entry name" value="MCM"/>
    <property type="match status" value="1"/>
</dbReference>
<dbReference type="GO" id="GO:0000727">
    <property type="term" value="P:double-strand break repair via break-induced replication"/>
    <property type="evidence" value="ECO:0007669"/>
    <property type="project" value="TreeGrafter"/>
</dbReference>
<feature type="non-terminal residue" evidence="4">
    <location>
        <position position="1"/>
    </location>
</feature>
<dbReference type="Pfam" id="PF17207">
    <property type="entry name" value="MCM_OB"/>
    <property type="match status" value="1"/>
</dbReference>
<dbReference type="GO" id="GO:0006271">
    <property type="term" value="P:DNA strand elongation involved in DNA replication"/>
    <property type="evidence" value="ECO:0007669"/>
    <property type="project" value="TreeGrafter"/>
</dbReference>
<organism evidence="4">
    <name type="scientific">Graminella microspora</name>
    <dbReference type="NCBI Taxonomy" id="1213185"/>
    <lineage>
        <taxon>Eukaryota</taxon>
        <taxon>Fungi</taxon>
        <taxon>Fungi incertae sedis</taxon>
        <taxon>Zoopagomycota</taxon>
        <taxon>Kickxellomycotina</taxon>
        <taxon>Harpellomycetes</taxon>
        <taxon>Harpellales</taxon>
        <taxon>Legeriomycetaceae</taxon>
        <taxon>Graminella</taxon>
    </lineage>
</organism>
<dbReference type="InterPro" id="IPR012340">
    <property type="entry name" value="NA-bd_OB-fold"/>
</dbReference>
<dbReference type="InterPro" id="IPR031327">
    <property type="entry name" value="MCM"/>
</dbReference>
<dbReference type="SUPFAM" id="SSF52540">
    <property type="entry name" value="P-loop containing nucleoside triphosphate hydrolases"/>
    <property type="match status" value="1"/>
</dbReference>
<dbReference type="GO" id="GO:0005524">
    <property type="term" value="F:ATP binding"/>
    <property type="evidence" value="ECO:0007669"/>
    <property type="project" value="UniProtKB-KW"/>
</dbReference>
<dbReference type="AlphaFoldDB" id="U3Q191"/>
<dbReference type="Gene3D" id="3.40.50.300">
    <property type="entry name" value="P-loop containing nucleotide triphosphate hydrolases"/>
    <property type="match status" value="1"/>
</dbReference>
<evidence type="ECO:0000259" key="3">
    <source>
        <dbReference type="PROSITE" id="PS50051"/>
    </source>
</evidence>
<dbReference type="GO" id="GO:0003697">
    <property type="term" value="F:single-stranded DNA binding"/>
    <property type="evidence" value="ECO:0007669"/>
    <property type="project" value="TreeGrafter"/>
</dbReference>
<dbReference type="SUPFAM" id="SSF50249">
    <property type="entry name" value="Nucleic acid-binding proteins"/>
    <property type="match status" value="1"/>
</dbReference>
<dbReference type="GO" id="GO:0043596">
    <property type="term" value="C:nuclear replication fork"/>
    <property type="evidence" value="ECO:0007669"/>
    <property type="project" value="UniProtKB-ARBA"/>
</dbReference>
<dbReference type="GO" id="GO:0031261">
    <property type="term" value="C:DNA replication preinitiation complex"/>
    <property type="evidence" value="ECO:0007669"/>
    <property type="project" value="UniProtKB-ARBA"/>
</dbReference>
<accession>U3Q191</accession>
<dbReference type="GO" id="GO:0017116">
    <property type="term" value="F:single-stranded DNA helicase activity"/>
    <property type="evidence" value="ECO:0007669"/>
    <property type="project" value="TreeGrafter"/>
</dbReference>
<dbReference type="GO" id="GO:0005656">
    <property type="term" value="C:nuclear pre-replicative complex"/>
    <property type="evidence" value="ECO:0007669"/>
    <property type="project" value="UniProtKB-ARBA"/>
</dbReference>
<dbReference type="PANTHER" id="PTHR11630">
    <property type="entry name" value="DNA REPLICATION LICENSING FACTOR MCM FAMILY MEMBER"/>
    <property type="match status" value="1"/>
</dbReference>